<dbReference type="FunFam" id="3.40.50.12780:FF:000012">
    <property type="entry name" value="Non-ribosomal peptide synthetase"/>
    <property type="match status" value="2"/>
</dbReference>
<dbReference type="SUPFAM" id="SSF56801">
    <property type="entry name" value="Acetyl-CoA synthetase-like"/>
    <property type="match status" value="4"/>
</dbReference>
<comment type="caution">
    <text evidence="10">The sequence shown here is derived from an EMBL/GenBank/DDBJ whole genome shotgun (WGS) entry which is preliminary data.</text>
</comment>
<dbReference type="InterPro" id="IPR014043">
    <property type="entry name" value="Acyl_transferase_dom"/>
</dbReference>
<dbReference type="InterPro" id="IPR001031">
    <property type="entry name" value="Thioesterase"/>
</dbReference>
<dbReference type="InterPro" id="IPR018201">
    <property type="entry name" value="Ketoacyl_synth_AS"/>
</dbReference>
<sequence length="6178" mass="680705">MTNIRKAGTLTEVLAGHKETKDKGVTFISGGNKEEFLSYHELYHTALEALGYLQSLGIQKGDELVFQVDDSKTFIQLFWACILGAVIPVPVSVNYTGENAHKLFEVWKFLDNPYLLISKTHFTKLSESPDGSAFFAGKTVFTEAVKEYGTAGTIADVTAADIAFIQFSSGSTGNPKGVVLTHGNLVHNISGALAYQQCTAADKHLSWMPLTHDMGLIGFHLYPLTAGTQHYIIPTDLFIRHPLLWLQKVSEHRVTITSSPNFGYKYYLNQFSPEKGAGLDLSALRIIYNGAEPISAPLCRRFYETMAPFNLAPEVIRPVYGLAEATLQATAPRPVDLPVTSIQISRDALVIGHKVHVQQEQDAGADCLEVVNVGVPIEGMFLKITDEQGKQLEDGHTGIIWLRGESVTRRYYNNEAATKAVIKKDGWLNTGDTGFTWNGALHVVGRVKDIIFVNGLNIYPHDIEQALETLEGIESGKVVACGIPDPETESETVAVFVVFKQSATQFLPLAASVKRFVAERLGLQVKQVIPVRKIFKTTSGKVKRSFFAEEYRRGAYAELISEMQAANRPAAAIEAGPVTAASEQVTARSEKEIRQWLEHWMQQRFGLSAAELAADLTFAAYGMVSMQAVALAGELEQWLDREIDKVLIYNFSTIKALAAYLAGASGPQQTPAQPAAPASSDKRIAVVGIGCRFPGGINSPDAFWKLLTEQGDGITSIPADRWDIADFFDEDPDAPGKMYTRKGGFIEQVAEFDPLFFGIAPREAAGMDPQQRLLLEVCWEALEHAGIPPAALRGSNSGIFIGMGTDDYQQIVYNNTPDGGADDAFTSLGTERSITAGRIAYALDFHGPVMQLDTACSSSLLSIHQACKSLLQGETTLMLAGGVNLMLLADYTVKLCRMKALSPTDSCKTFDDSADGYVRGEGAGIVVLKRLEDALEANDTILGIINGSAVNHDGLSNGLTAPNGLAQQQLLEKALADAGIPAGSVQYIETHGTGTPLGDPVEVQALNAVYGRGRAADQPLVIGAVKSNIGHLEAAAGIAGLIKTILCLQHGEIPGNLHFSKPNRFIPWDKMTVKVADRLMAWPGTTGKRRAAVSAFGLSGTNVHVLLEEADQVPALAAAVAALPAYPVLLAAKTPQSLQALARKYAALPDTTGALLPDIAYSTAMTRDLFKYRLALRVADWSEAQKAITAFLEDRPDKALIQGMTAPGRGGKLVWLFTGGGAQYWGMGRELYEHNTVFKNIIDHCDAYLQTCWGFSLIHLLYEKDKEEANILLQQMTYFQPAIFAVSCALAGVWKSWGITPAMVLGHSMGEYAAAYTAGVFSLDDGLKLVTARARLMQEIREPGAMATIFAAEETVASLILPFGKDLSIAAVNAPALTVISGKQQAVRAALKAMEAEGIGGRELLIAQASHSPLMEPMLEEFRKVAESIAYHTPTLELVSNLTGAVVTTEVTDADYWCRHILQPVQFLRSIRTVKENGGELLMELGPQPNLLSMVDQIALYEADCLLPCMSIGKSSWDAVLDSLLALYVKGIAINWSAFYTGKGYKKVNLPLYAFNRQTYWVTPGERQKNSIVLRPDAVPAAVPAAAAMEAPAALPVLDRKESIITFLAGALGRLLKMAPGDIDVHADFLLLGANSLMMSSMVKAVEQEYGLKLTIKQLFDTVITLDELAAYIETQLPAEALAAPKLAKDAAATSVMGLMDQTQIGDQISTLIRNEFQVIRQQLADTLEQQFRQLTQQLRKDTEPAWHTGNGHTAYNGNSNGKHYAHGASGLQNGQDIATTELVAEMPPTEDKDGLAVPVRIPLSFNQESLWLLDQIGGSIAYHEYAGFWLEGKLDKPAMETALHTIIDRHEVLRTVIREEEGRAYQQVMDAGSWTMTVIGNVPYAADQPGLEQYITDLVQAPFDLANDMMLRVHLLRFAQEKHLLLLTIHHIAFDGWSAGITFRELVSLYGAFSTGKAMQLPELAMQYIDYTLAQRSYLEYTVLEQKLAYWKERLAGIEPLNLPADYSRPAVQSTRGARHYFQLDQELTSQLQQLSRQHGATLFMTLLSAFKVLLYRHSGQGDIAIGTSVAGRAREAEEALIGFFVNTLVLRNDLGDNPAFSTLLARIRQTTLEAYDHQDAPFEKVVEAVVRERDMSRTPLFQVMFELFNTPDAPVLSFGDMQLSAAAITHTTALFDLIFAMKENENGLGGYIEYCTDLFHADTISRMAGHFVQLLQAVVLTPEMPVALLPMLTSSEETLLHSFSGYALAYPSDQTFVSLFATRVAADPGSIALVQGREQLSYTELDSRANQLSHYLRGRGVQADSLVGICTERGFAMVIAILGVWKAGGAYIPIDPAYPGDRVAFILEDSGAQLVLSTTVASTHLGSVSGLVLLDDEAIDREPVTAPDTAPDPADLSYIIYTSGSTGKPKGAMIEHRGMLNHLYAKVNDLHMHPGSVVAYTASYTFDISVWQMFSALLCGGTTVIYTEDQVLQPAQLMEAVDRQQVSILELVPSYLAAVLQENISVALRQLQYLLVTGEAVSRHVLAGWFSHGQYKRIPVVNAYGPTEASDDITHHIMYDVPAGHSVPVGKPVQNMYIYIVDAAMQLCPVGVTGEICVAGIGVGRGYINRAELTAKQFIHDPFGPDQAVRMYRTGDLGHWLPDGTVAYTGRIDDQVKIRGYRIELGEIESVLQHSGLVQQAVVLAKTDPAGNKRLVGYIVPEANSSQEAIINHLKEQLPEYMVPGVWVSLTHIPLTANGKIDRKGLPEPDMSLAGAGTYIAPVSDTEHTLAGIWQDLLGLVQVGIHDNFFTLGGDSIIAIQVVSRCKRLGYDLQPKDIFLHQTIAELAAIADSRKDGGQTGTGEQGLLEGEAPLLPIQQWFFEQEPQQQAAIHHYNQSVLFTLDKHIGKDQLQQVVHRLQQQHDALRFSYHKTGEGWQQRYGDGYSAIIEEDFSAITPADLEAKITACCSYYQGSLDIEQQEVLRMVWMRLPDQSQTNRLLIAAHHLVIDGVSWRILLEDIGQLLEGSSQLTAKTSSYRQWHEQLSLYGQSKRLLDQRRYWQQARQAGYQLPVDHKEATTAFVADSKTYTQHLDTALTRQLLQDVSGAYLTEINDLLLAGLTASLTKWSGQRGVVIGLEGHGREDIGGSIDTSRTVGWFTSLYPVLLELPEAAHTGDLVKSIKEQLRNIPDKGLGYGVLKYISKEPGLQQSDPWTIVFNYLGQLDNATGGSQWLGMAAEHAGPSEGQQYPLRDLISVTGRVQDGALYFDWVYSGKHYEPATIETLAAAYIGELTTLISHCVAQVIPSRTPSDYGLTGVSYQKLDQFLNENNNNNVNSKITSLYRLSGLQEGMLFHGLYDQEVVAYIEQFTCNLYELDIAVFEQAWQYILDRHSILRSSFSYEALDLPVQCVHEQVNLPFTLIDYRHLDTAAQALEEQQYLDQDRMQGFDFSRPPLMRITLLQTGDEAYRMVWTYHHLLMDGWSLPVLLEELLQNYELLLAGKALPERAVDHYEDYIRYISRRDREGEEQYWRSYMKGLESASYLPFVNTARDRSKGIGTYKEHYLSLDAGVTAQINSYARLQGLTVNTIMQGVWAFILHAYTGNQQVSYGILVSGRPAALADVEQRVGMYINTIPLHTGIDREQDIVTWLSAIQQDQIRSREYEHTALSAIQKWTPVTGELFDSTLVFQNYPISEVARSGNWKLKVDNIYLKERSNYPLNIMITVSDTISVMFGYNASVLEDGYIHNLSGHFEQVLRQFIGGQQQKLGAVKLLTSSEETLLHNFSGYALAYPSDQTFVSLFATRVAADPGSIALVQGRDQLSYAELDSRANQLAHYLRGRGVQADSLVGICTERGFAMVIAILGVWKAGGAYIPIDPAYPGDRVAFILEDSGAQLVLSTTVASTHLGSVSGLVLLDDEAIGREPVTAPATAPDPADLSYIIYTSGSTGKPKGAMIEHRGMLNHLYAKVNDLHMHPGSVVAYTASYTFDISVWQMFSALLCGGTTVIYTEDQVLQPAQLMEAVDRQQVSILELVPSYLAAVLQENISVALRQLQYLLVTGEAVSRHVLAGWFSHGQYKRIPVVNAYGPTEASDDITHHIMYDVPAGHSVPVGKPVQNMYIYIVDAAMQLCPVGVTGEICVAGIGVGRGYINRAELTAKQFIHDPFGPDQAVRMYRTGDLGHWLPDGTVAYTGRIDDQVKIRGYRIELGEIESVLQHSGLVQQAVVLAKTDPAGNKRLVGYIVPEANSSQEAIINHLKEQLPEYMVPGVWVSLTHIPLTANGKIDRKGLPEPDMSLAGAGTYIAPVSDTEHTLAGIWQDLLGLVQVGIHDNFFTLGGDSIIAIQVVSRCKRLGYDLQPKDIFLHQTIAELAAIADSRKDGGQTGTGEQGLLEGEAPLLPIQQWFFEQEPQQQAAIHHYNQSVLFTLDKHIGKDQLQQVVHRLQQQHDALRFSYHKTGEGWQQRYGDGYSAIIEEDFSAITPADLEAKITACCSYYQGSLDIEQQEVLRMVWMRLPDQSQTNRLLIAAHHLVIDGVSWRILLEDIGQLLEGSSQLTAKTSSYRQWHEQLSLYGQSKRLLDQRRYWQQARQAGYQLPVDHKEATTAFVADSKTYTQHLDTALTRQLLQDVSGAYLTEINDLLLAGLTASLTKWSGQRGVVIGLEGHGREDIGGSIDTSRTVGWFTSLYPVLLELPEAAHTGDLVKSIKEQLRNIPDKGLGYGVLKYISKEPGLQQSDPWTIVFNYLGQLDNATGGSQWLGMAAEHAGPSEGQQYPLRDLISVTGRVQDGALYFDWVYSGKHYEPATIETLAAAYIGELTTLISHCVAQVIPSRTPSDYGLTGVSYQKLDQFLNENNNNNVNSKITSLYRLSGLQEGMLFHGLYDQEVVAYIEQFTCNLYELDIAVFEQAWQYILDRHSILRSSFSYEALDLPVQCVHEQVNLPFTLIDYRHLDTAAQALEEQQYLDQDRMQGFDFSRPPLMRITLLQTGDEAYRMVWTYHHLLMDGWSLPVLLEELLQNYELLLAGKTVPERAVDHYEDYIRYISRRDREGEEQYWRSYMKGLESASYLPFVNTARDRSKGIGTYKEHYLSLDAGVTAQINSYARLQGLTVNTIMQGVWAFILHAYTGNQQVVYGVTVSGRPAALPDVEQRVGMYINTIPLHTGIDREQNIVTWLSAIQQDQIRSREYEHTALSAIQKWTPVTGELFDSILVYENYPLNDAAIAGDRALKIENLHLHEHTNYPLNIIITANDTIRVMFGYNASVLEDGYVHNLSGHFEQVLRQIVSGAESRLGGLSLLTVAEQKILFTDFKGAGAGWPRDTTVVARFREQVAQSRDAVAIRYADVVLSYTDLDLRSEQLAAYLRTAGVKAGALVPVCLERSADMIVAIFGILKAGAAYVPLDPAYPAERISYILEDTGATLVVSNSACAVILPQQEGRAVLLLDADQAQITGCPVVDDPQQIEPGQLAYIIYTSGSTGKPKGVMIEHRSLMSYLCNDKTHYVDDASDTTGSFAHLSYTFDASLSAMFMPLLAGKTLVIGAADALSAFEEPTFINNAPYDFIKLTPAHLPLLALAIEKNGGTPFTHKLVVGGEALEPAHLRYWTDHKLDVEIVNEYGPTEATVGCTTFTFNTCNYPADRYASISIGKPIDNVDLFIVDDNRNAVPVGVFGEICIAGDGLARGYLGRPDLSAEKFIDVTFPGLSSKRIYRTGDIGRWLPDGTIEYGGRTDDQVKINGFRIETGEIEHVLQQAEEIEQAVVLATTGQDGARRLVAYVVAGQHFSKATVQTWLAARLPAYMIPALWIQLDAIPLTANGKVDRRALPEAAFDELPQQDYVAPVTAEAQLLAGIWEQLLGLEKAGLHDDFFAAGGHSLLAIRLLAQIRQAGYNLALSDLVVHSTLEAQALLLEQHTGITQQALRNWSESGHILPLNPVQEGQPLFILPGGVGIVDVYTELGQAIGDAAPVYGLNMTGLLEGELPLDTIPEIAAQNISWIKAIQPHGPYRLAGHSFGAYVLHEMIRQLEAGQDEVQFAAILDAPAQQNTFHMNADALLDEVLPYLLMYKLVESPEPHWLPGLKSKMEVLPAEQMPDFMIGFIREQCLQDDRLGAFLVRVFRLMIRNATMDFGLSGMVKAPLTIFRAADQVHSDGDATMGWTSYATVLKTLDTPGDHESMVKGKHARTLALLIRECLEPASRDKTNTE</sequence>
<dbReference type="Pfam" id="PF00668">
    <property type="entry name" value="Condensation"/>
    <property type="match status" value="5"/>
</dbReference>
<dbReference type="PROSITE" id="PS52004">
    <property type="entry name" value="KS3_2"/>
    <property type="match status" value="1"/>
</dbReference>
<evidence type="ECO:0000259" key="9">
    <source>
        <dbReference type="PROSITE" id="PS52004"/>
    </source>
</evidence>
<reference evidence="10 11" key="1">
    <citation type="submission" date="2018-03" db="EMBL/GenBank/DDBJ databases">
        <title>Genomic Encyclopedia of Type Strains, Phase III (KMG-III): the genomes of soil and plant-associated and newly described type strains.</title>
        <authorList>
            <person name="Whitman W."/>
        </authorList>
    </citation>
    <scope>NUCLEOTIDE SEQUENCE [LARGE SCALE GENOMIC DNA]</scope>
    <source>
        <strain evidence="10 11">CGMCC 1.12700</strain>
    </source>
</reference>
<dbReference type="InterPro" id="IPR032821">
    <property type="entry name" value="PKS_assoc"/>
</dbReference>
<dbReference type="PANTHER" id="PTHR45398">
    <property type="match status" value="1"/>
</dbReference>
<dbReference type="InterPro" id="IPR000873">
    <property type="entry name" value="AMP-dep_synth/lig_dom"/>
</dbReference>
<dbReference type="FunFam" id="1.10.1200.10:FF:000005">
    <property type="entry name" value="Nonribosomal peptide synthetase 1"/>
    <property type="match status" value="2"/>
</dbReference>
<dbReference type="Pfam" id="PF00550">
    <property type="entry name" value="PP-binding"/>
    <property type="match status" value="5"/>
</dbReference>
<dbReference type="SUPFAM" id="SSF55048">
    <property type="entry name" value="Probable ACP-binding domain of malonyl-CoA ACP transacylase"/>
    <property type="match status" value="1"/>
</dbReference>
<feature type="domain" description="Carrier" evidence="8">
    <location>
        <begin position="1595"/>
        <end position="1677"/>
    </location>
</feature>
<dbReference type="SUPFAM" id="SSF52777">
    <property type="entry name" value="CoA-dependent acyltransferases"/>
    <property type="match status" value="10"/>
</dbReference>
<dbReference type="CDD" id="cd19531">
    <property type="entry name" value="LCL_NRPS-like"/>
    <property type="match status" value="1"/>
</dbReference>
<organism evidence="10 11">
    <name type="scientific">Taibaiella chishuiensis</name>
    <dbReference type="NCBI Taxonomy" id="1434707"/>
    <lineage>
        <taxon>Bacteria</taxon>
        <taxon>Pseudomonadati</taxon>
        <taxon>Bacteroidota</taxon>
        <taxon>Chitinophagia</taxon>
        <taxon>Chitinophagales</taxon>
        <taxon>Chitinophagaceae</taxon>
        <taxon>Taibaiella</taxon>
    </lineage>
</organism>
<dbReference type="Gene3D" id="3.30.559.10">
    <property type="entry name" value="Chloramphenicol acetyltransferase-like domain"/>
    <property type="match status" value="5"/>
</dbReference>
<dbReference type="FunFam" id="3.40.50.980:FF:000001">
    <property type="entry name" value="Non-ribosomal peptide synthetase"/>
    <property type="match status" value="3"/>
</dbReference>
<dbReference type="InterPro" id="IPR045851">
    <property type="entry name" value="AMP-bd_C_sf"/>
</dbReference>
<dbReference type="SMART" id="SM00825">
    <property type="entry name" value="PKS_KS"/>
    <property type="match status" value="1"/>
</dbReference>
<comment type="function">
    <text evidence="7">Involved in production of the polyketide antibiotic thailandamide.</text>
</comment>
<dbReference type="PROSITE" id="PS50075">
    <property type="entry name" value="CARRIER"/>
    <property type="match status" value="5"/>
</dbReference>
<dbReference type="CDD" id="cd19534">
    <property type="entry name" value="E_NRPS"/>
    <property type="match status" value="2"/>
</dbReference>
<dbReference type="SMART" id="SM00827">
    <property type="entry name" value="PKS_AT"/>
    <property type="match status" value="1"/>
</dbReference>
<comment type="similarity">
    <text evidence="2">Belongs to the ATP-dependent AMP-binding enzyme family.</text>
</comment>
<dbReference type="SUPFAM" id="SSF53901">
    <property type="entry name" value="Thiolase-like"/>
    <property type="match status" value="1"/>
</dbReference>
<dbReference type="SUPFAM" id="SSF47336">
    <property type="entry name" value="ACP-like"/>
    <property type="match status" value="5"/>
</dbReference>
<dbReference type="GO" id="GO:0004315">
    <property type="term" value="F:3-oxoacyl-[acyl-carrier-protein] synthase activity"/>
    <property type="evidence" value="ECO:0007669"/>
    <property type="project" value="InterPro"/>
</dbReference>
<evidence type="ECO:0000256" key="2">
    <source>
        <dbReference type="ARBA" id="ARBA00006432"/>
    </source>
</evidence>
<dbReference type="NCBIfam" id="TIGR01720">
    <property type="entry name" value="NRPS-para261"/>
    <property type="match status" value="2"/>
</dbReference>
<dbReference type="OrthoDB" id="4317020at2"/>
<keyword evidence="5" id="KW-0808">Transferase</keyword>
<dbReference type="PANTHER" id="PTHR45398:SF1">
    <property type="entry name" value="ENZYME, PUTATIVE (JCVI)-RELATED"/>
    <property type="match status" value="1"/>
</dbReference>
<dbReference type="InterPro" id="IPR029058">
    <property type="entry name" value="AB_hydrolase_fold"/>
</dbReference>
<dbReference type="FunFam" id="3.40.47.10:FF:000019">
    <property type="entry name" value="Polyketide synthase type I"/>
    <property type="match status" value="1"/>
</dbReference>
<evidence type="ECO:0000313" key="11">
    <source>
        <dbReference type="Proteomes" id="UP000240572"/>
    </source>
</evidence>
<dbReference type="CDD" id="cd05930">
    <property type="entry name" value="A_NRPS"/>
    <property type="match status" value="3"/>
</dbReference>
<dbReference type="SUPFAM" id="SSF52151">
    <property type="entry name" value="FabD/lysophospholipase-like"/>
    <property type="match status" value="1"/>
</dbReference>
<dbReference type="CDD" id="cd19543">
    <property type="entry name" value="DCL_NRPS"/>
    <property type="match status" value="2"/>
</dbReference>
<dbReference type="GO" id="GO:0043041">
    <property type="term" value="P:amino acid activation for nonribosomal peptide biosynthetic process"/>
    <property type="evidence" value="ECO:0007669"/>
    <property type="project" value="UniProtKB-ARBA"/>
</dbReference>
<dbReference type="Gene3D" id="3.40.50.12780">
    <property type="entry name" value="N-terminal domain of ligase-like"/>
    <property type="match status" value="1"/>
</dbReference>
<comment type="similarity">
    <text evidence="6">In the C-terminal section; belongs to the NRP synthetase family.</text>
</comment>
<dbReference type="EMBL" id="PYGD01000011">
    <property type="protein sequence ID" value="PSK89557.1"/>
    <property type="molecule type" value="Genomic_DNA"/>
</dbReference>
<dbReference type="Gene3D" id="3.30.70.3290">
    <property type="match status" value="1"/>
</dbReference>
<dbReference type="SUPFAM" id="SSF53474">
    <property type="entry name" value="alpha/beta-Hydrolases"/>
    <property type="match status" value="1"/>
</dbReference>
<dbReference type="PROSITE" id="PS00012">
    <property type="entry name" value="PHOSPHOPANTETHEINE"/>
    <property type="match status" value="1"/>
</dbReference>
<dbReference type="Gene3D" id="3.40.50.980">
    <property type="match status" value="6"/>
</dbReference>
<dbReference type="Pfam" id="PF00501">
    <property type="entry name" value="AMP-binding"/>
    <property type="match status" value="4"/>
</dbReference>
<dbReference type="Pfam" id="PF13193">
    <property type="entry name" value="AMP-binding_C"/>
    <property type="match status" value="3"/>
</dbReference>
<dbReference type="InterPro" id="IPR001227">
    <property type="entry name" value="Ac_transferase_dom_sf"/>
</dbReference>
<keyword evidence="11" id="KW-1185">Reference proteome</keyword>
<evidence type="ECO:0000259" key="8">
    <source>
        <dbReference type="PROSITE" id="PS50075"/>
    </source>
</evidence>
<dbReference type="Pfam" id="PF00975">
    <property type="entry name" value="Thioesterase"/>
    <property type="match status" value="1"/>
</dbReference>
<comment type="cofactor">
    <cofactor evidence="1">
        <name>pantetheine 4'-phosphate</name>
        <dbReference type="ChEBI" id="CHEBI:47942"/>
    </cofactor>
</comment>
<dbReference type="InterPro" id="IPR010071">
    <property type="entry name" value="AA_adenyl_dom"/>
</dbReference>
<dbReference type="InterPro" id="IPR014030">
    <property type="entry name" value="Ketoacyl_synth_N"/>
</dbReference>
<feature type="domain" description="Carrier" evidence="8">
    <location>
        <begin position="2763"/>
        <end position="2837"/>
    </location>
</feature>
<gene>
    <name evidence="10" type="ORF">B0I18_111113</name>
</gene>
<keyword evidence="4" id="KW-0597">Phosphoprotein</keyword>
<dbReference type="CDD" id="cd00833">
    <property type="entry name" value="PKS"/>
    <property type="match status" value="1"/>
</dbReference>
<dbReference type="Pfam" id="PF00698">
    <property type="entry name" value="Acyl_transf_1"/>
    <property type="match status" value="1"/>
</dbReference>
<dbReference type="InterPro" id="IPR036736">
    <property type="entry name" value="ACP-like_sf"/>
</dbReference>
<dbReference type="InterPro" id="IPR042099">
    <property type="entry name" value="ANL_N_sf"/>
</dbReference>
<feature type="domain" description="Ketosynthase family 3 (KS3)" evidence="9">
    <location>
        <begin position="681"/>
        <end position="1109"/>
    </location>
</feature>
<dbReference type="InterPro" id="IPR025110">
    <property type="entry name" value="AMP-bd_C"/>
</dbReference>
<dbReference type="SMART" id="SM00823">
    <property type="entry name" value="PKS_PP"/>
    <property type="match status" value="5"/>
</dbReference>
<protein>
    <submittedName>
        <fullName evidence="10">Non-ribosomal peptide synthase protein (TIGR01720 family)/amino acid adenylation domain-containing protein</fullName>
    </submittedName>
</protein>
<dbReference type="InterPro" id="IPR020806">
    <property type="entry name" value="PKS_PP-bd"/>
</dbReference>
<dbReference type="GO" id="GO:0031177">
    <property type="term" value="F:phosphopantetheine binding"/>
    <property type="evidence" value="ECO:0007669"/>
    <property type="project" value="InterPro"/>
</dbReference>
<dbReference type="InterPro" id="IPR016036">
    <property type="entry name" value="Malonyl_transacylase_ACP-bd"/>
</dbReference>
<dbReference type="InterPro" id="IPR001242">
    <property type="entry name" value="Condensation_dom"/>
</dbReference>
<dbReference type="InterPro" id="IPR016035">
    <property type="entry name" value="Acyl_Trfase/lysoPLipase"/>
</dbReference>
<dbReference type="NCBIfam" id="TIGR01733">
    <property type="entry name" value="AA-adenyl-dom"/>
    <property type="match status" value="3"/>
</dbReference>
<dbReference type="RefSeq" id="WP_106524802.1">
    <property type="nucleotide sequence ID" value="NZ_PYGD01000011.1"/>
</dbReference>
<evidence type="ECO:0000256" key="4">
    <source>
        <dbReference type="ARBA" id="ARBA00022553"/>
    </source>
</evidence>
<dbReference type="Gene3D" id="3.40.366.10">
    <property type="entry name" value="Malonyl-Coenzyme A Acyl Carrier Protein, domain 2"/>
    <property type="match status" value="1"/>
</dbReference>
<keyword evidence="3" id="KW-0596">Phosphopantetheine</keyword>
<dbReference type="Gene3D" id="3.30.559.30">
    <property type="entry name" value="Nonribosomal peptide synthetase, condensation domain"/>
    <property type="match status" value="5"/>
</dbReference>
<dbReference type="InterPro" id="IPR020841">
    <property type="entry name" value="PKS_Beta-ketoAc_synthase_dom"/>
</dbReference>
<dbReference type="InterPro" id="IPR010060">
    <property type="entry name" value="NRPS_synth"/>
</dbReference>
<dbReference type="InterPro" id="IPR016039">
    <property type="entry name" value="Thiolase-like"/>
</dbReference>
<dbReference type="FunFam" id="3.30.300.30:FF:000010">
    <property type="entry name" value="Enterobactin synthetase component F"/>
    <property type="match status" value="3"/>
</dbReference>
<accession>A0A2P8CXA2</accession>
<evidence type="ECO:0000256" key="7">
    <source>
        <dbReference type="ARBA" id="ARBA00054155"/>
    </source>
</evidence>
<dbReference type="Pfam" id="PF00109">
    <property type="entry name" value="ketoacyl-synt"/>
    <property type="match status" value="1"/>
</dbReference>
<evidence type="ECO:0000256" key="3">
    <source>
        <dbReference type="ARBA" id="ARBA00022450"/>
    </source>
</evidence>
<dbReference type="NCBIfam" id="NF003417">
    <property type="entry name" value="PRK04813.1"/>
    <property type="match status" value="5"/>
</dbReference>
<dbReference type="InterPro" id="IPR006162">
    <property type="entry name" value="Ppantetheine_attach_site"/>
</dbReference>
<dbReference type="Pfam" id="PF02801">
    <property type="entry name" value="Ketoacyl-synt_C"/>
    <property type="match status" value="1"/>
</dbReference>
<dbReference type="InterPro" id="IPR014031">
    <property type="entry name" value="Ketoacyl_synth_C"/>
</dbReference>
<dbReference type="InterPro" id="IPR023213">
    <property type="entry name" value="CAT-like_dom_sf"/>
</dbReference>
<evidence type="ECO:0000256" key="5">
    <source>
        <dbReference type="ARBA" id="ARBA00022679"/>
    </source>
</evidence>
<dbReference type="Gene3D" id="3.30.300.30">
    <property type="match status" value="4"/>
</dbReference>
<dbReference type="PROSITE" id="PS00606">
    <property type="entry name" value="KS3_1"/>
    <property type="match status" value="1"/>
</dbReference>
<dbReference type="Gene3D" id="3.40.47.10">
    <property type="match status" value="1"/>
</dbReference>
<evidence type="ECO:0000313" key="10">
    <source>
        <dbReference type="EMBL" id="PSK89557.1"/>
    </source>
</evidence>
<dbReference type="Gene3D" id="1.10.1200.10">
    <property type="entry name" value="ACP-like"/>
    <property type="match status" value="5"/>
</dbReference>
<feature type="domain" description="Carrier" evidence="8">
    <location>
        <begin position="5814"/>
        <end position="5888"/>
    </location>
</feature>
<dbReference type="Pfam" id="PF16197">
    <property type="entry name" value="KAsynt_C_assoc"/>
    <property type="match status" value="1"/>
</dbReference>
<dbReference type="Gene3D" id="3.40.50.1820">
    <property type="entry name" value="alpha/beta hydrolase"/>
    <property type="match status" value="1"/>
</dbReference>
<feature type="domain" description="Carrier" evidence="8">
    <location>
        <begin position="4284"/>
        <end position="4358"/>
    </location>
</feature>
<dbReference type="PROSITE" id="PS00455">
    <property type="entry name" value="AMP_BINDING"/>
    <property type="match status" value="4"/>
</dbReference>
<dbReference type="Proteomes" id="UP000240572">
    <property type="component" value="Unassembled WGS sequence"/>
</dbReference>
<feature type="domain" description="Carrier" evidence="8">
    <location>
        <begin position="588"/>
        <end position="665"/>
    </location>
</feature>
<dbReference type="InterPro" id="IPR009081">
    <property type="entry name" value="PP-bd_ACP"/>
</dbReference>
<evidence type="ECO:0000256" key="6">
    <source>
        <dbReference type="ARBA" id="ARBA00029443"/>
    </source>
</evidence>
<dbReference type="GO" id="GO:0006633">
    <property type="term" value="P:fatty acid biosynthetic process"/>
    <property type="evidence" value="ECO:0007669"/>
    <property type="project" value="InterPro"/>
</dbReference>
<dbReference type="Gene3D" id="2.30.38.10">
    <property type="entry name" value="Luciferase, Domain 3"/>
    <property type="match status" value="3"/>
</dbReference>
<dbReference type="SMART" id="SM01294">
    <property type="entry name" value="PKS_PP_betabranch"/>
    <property type="match status" value="1"/>
</dbReference>
<evidence type="ECO:0000256" key="1">
    <source>
        <dbReference type="ARBA" id="ARBA00001957"/>
    </source>
</evidence>
<name>A0A2P8CXA2_9BACT</name>
<proteinExistence type="inferred from homology"/>
<dbReference type="GO" id="GO:0044550">
    <property type="term" value="P:secondary metabolite biosynthetic process"/>
    <property type="evidence" value="ECO:0007669"/>
    <property type="project" value="UniProtKB-ARBA"/>
</dbReference>
<dbReference type="InterPro" id="IPR020845">
    <property type="entry name" value="AMP-binding_CS"/>
</dbReference>